<dbReference type="InterPro" id="IPR050109">
    <property type="entry name" value="HTH-type_TetR-like_transc_reg"/>
</dbReference>
<sequence>MTDKKLRMPADERRALIIDAATTVFGDAGYAGATTDMVARAAGVSQPYVVRMFGTKERLFLEVLHRALERLLASFREAIAADPAVPLERRLGLAYFELTTDRGILLSLMHAFALGADPVIGPAARCGFLDVYRLLRDEAGMTAAQATDFLAGGMLANVVLGVRMLDDYDTDPTVRELMQSVFPEKLDIIRSSHPALRAPAASRAARD</sequence>
<evidence type="ECO:0000313" key="4">
    <source>
        <dbReference type="EMBL" id="MCS5733049.1"/>
    </source>
</evidence>
<dbReference type="PANTHER" id="PTHR30055:SF146">
    <property type="entry name" value="HTH-TYPE TRANSCRIPTIONAL DUAL REGULATOR CECR"/>
    <property type="match status" value="1"/>
</dbReference>
<keyword evidence="1 2" id="KW-0238">DNA-binding</keyword>
<evidence type="ECO:0000313" key="5">
    <source>
        <dbReference type="Proteomes" id="UP001165586"/>
    </source>
</evidence>
<feature type="DNA-binding region" description="H-T-H motif" evidence="2">
    <location>
        <begin position="34"/>
        <end position="53"/>
    </location>
</feature>
<gene>
    <name evidence="4" type="ORF">N1032_04750</name>
</gene>
<dbReference type="PANTHER" id="PTHR30055">
    <property type="entry name" value="HTH-TYPE TRANSCRIPTIONAL REGULATOR RUTR"/>
    <property type="match status" value="1"/>
</dbReference>
<dbReference type="Pfam" id="PF00440">
    <property type="entry name" value="TetR_N"/>
    <property type="match status" value="1"/>
</dbReference>
<organism evidence="4 5">
    <name type="scientific">Herbiconiux daphne</name>
    <dbReference type="NCBI Taxonomy" id="2970914"/>
    <lineage>
        <taxon>Bacteria</taxon>
        <taxon>Bacillati</taxon>
        <taxon>Actinomycetota</taxon>
        <taxon>Actinomycetes</taxon>
        <taxon>Micrococcales</taxon>
        <taxon>Microbacteriaceae</taxon>
        <taxon>Herbiconiux</taxon>
    </lineage>
</organism>
<keyword evidence="5" id="KW-1185">Reference proteome</keyword>
<dbReference type="InterPro" id="IPR009057">
    <property type="entry name" value="Homeodomain-like_sf"/>
</dbReference>
<dbReference type="RefSeq" id="WP_259537793.1">
    <property type="nucleotide sequence ID" value="NZ_JANLCJ010000001.1"/>
</dbReference>
<evidence type="ECO:0000256" key="2">
    <source>
        <dbReference type="PROSITE-ProRule" id="PRU00335"/>
    </source>
</evidence>
<dbReference type="EMBL" id="JANLCJ010000001">
    <property type="protein sequence ID" value="MCS5733049.1"/>
    <property type="molecule type" value="Genomic_DNA"/>
</dbReference>
<protein>
    <submittedName>
        <fullName evidence="4">TetR/AcrR family transcriptional regulator</fullName>
    </submittedName>
</protein>
<evidence type="ECO:0000259" key="3">
    <source>
        <dbReference type="PROSITE" id="PS50977"/>
    </source>
</evidence>
<dbReference type="SUPFAM" id="SSF46689">
    <property type="entry name" value="Homeodomain-like"/>
    <property type="match status" value="1"/>
</dbReference>
<dbReference type="PROSITE" id="PS50977">
    <property type="entry name" value="HTH_TETR_2"/>
    <property type="match status" value="1"/>
</dbReference>
<dbReference type="PRINTS" id="PR00455">
    <property type="entry name" value="HTHTETR"/>
</dbReference>
<dbReference type="InterPro" id="IPR001647">
    <property type="entry name" value="HTH_TetR"/>
</dbReference>
<name>A0ABT2H0H1_9MICO</name>
<proteinExistence type="predicted"/>
<feature type="domain" description="HTH tetR-type" evidence="3">
    <location>
        <begin position="11"/>
        <end position="71"/>
    </location>
</feature>
<comment type="caution">
    <text evidence="4">The sequence shown here is derived from an EMBL/GenBank/DDBJ whole genome shotgun (WGS) entry which is preliminary data.</text>
</comment>
<reference evidence="4" key="1">
    <citation type="submission" date="2022-08" db="EMBL/GenBank/DDBJ databases">
        <authorList>
            <person name="Deng Y."/>
            <person name="Han X.-F."/>
            <person name="Zhang Y.-Q."/>
        </authorList>
    </citation>
    <scope>NUCLEOTIDE SEQUENCE</scope>
    <source>
        <strain evidence="4">CPCC 203386</strain>
    </source>
</reference>
<evidence type="ECO:0000256" key="1">
    <source>
        <dbReference type="ARBA" id="ARBA00023125"/>
    </source>
</evidence>
<accession>A0ABT2H0H1</accession>
<dbReference type="Proteomes" id="UP001165586">
    <property type="component" value="Unassembled WGS sequence"/>
</dbReference>
<dbReference type="Gene3D" id="1.10.357.10">
    <property type="entry name" value="Tetracycline Repressor, domain 2"/>
    <property type="match status" value="1"/>
</dbReference>